<feature type="transmembrane region" description="Helical" evidence="2">
    <location>
        <begin position="384"/>
        <end position="403"/>
    </location>
</feature>
<dbReference type="Pfam" id="PF10355">
    <property type="entry name" value="Ytp1"/>
    <property type="match status" value="1"/>
</dbReference>
<gene>
    <name evidence="6" type="ORF">Rhopal_003546-T1</name>
</gene>
<dbReference type="AlphaFoldDB" id="A0AAV5GL07"/>
<dbReference type="CDD" id="cd08760">
    <property type="entry name" value="Cyt_b561_FRRS1_like"/>
    <property type="match status" value="1"/>
</dbReference>
<evidence type="ECO:0000256" key="3">
    <source>
        <dbReference type="SAM" id="SignalP"/>
    </source>
</evidence>
<sequence length="584" mass="63911">MGARRLLCFALVLAAASLPRIVSAHEHHEVETGPYEHNFTNDEPLDGTIKWHIAMQILCWGILFPAGMVLGITRSRFHVPLQSLTVALSLAGNSLGHHHGGRSFHMTAHAHFAGYLWWYMISQTAMGIFLKLHVLEGTVVRRSVVFAHGIVGKSFPVVGWTQMIFGGIAALGFCFNDHVGQCAAHFIMGSAFIAYAVILIMMMRVGAGFLRRKQMSQEYLDSWVIMLWGIVNTFTEHNFLSPHPTGWSHKDMQHVSLGVLWWAGGALGIWIGRNGKRNVVPAVIIGMTGYAMANHGQHLEFSTDIHRLFGWALMAAGLTRIIEICFVLRDEPTPAVEGTVRPKAFQHLTPFLLVLSGLTFLSATEEQMAWIAGSGMDSTTYANILFSGSFAIYLVGVAMFDLYEYQTRHSTTAAAVGIAANDADVEGAAAADSLDDEDSEPYRPASLMRSDSPPPLRVLGFALPTFLARAADFARRLEARGRRGDPSTSARSAGGRRGHVRRETEEYESLPLTQGRESADVRQEDILADAGAANEALEMQARRQGGPARSGPGSDDTVFELGQCEDDGGDAYWEEKEVDAGRRG</sequence>
<protein>
    <recommendedName>
        <fullName evidence="8">Integral membrane protein</fullName>
    </recommendedName>
</protein>
<dbReference type="PANTHER" id="PTHR31685:SF2">
    <property type="entry name" value="PROTEIN YTP1"/>
    <property type="match status" value="1"/>
</dbReference>
<feature type="transmembrane region" description="Helical" evidence="2">
    <location>
        <begin position="116"/>
        <end position="134"/>
    </location>
</feature>
<proteinExistence type="predicted"/>
<dbReference type="InterPro" id="IPR018825">
    <property type="entry name" value="DUF2427"/>
</dbReference>
<feature type="transmembrane region" description="Helical" evidence="2">
    <location>
        <begin position="185"/>
        <end position="207"/>
    </location>
</feature>
<feature type="signal peptide" evidence="3">
    <location>
        <begin position="1"/>
        <end position="24"/>
    </location>
</feature>
<evidence type="ECO:0000259" key="4">
    <source>
        <dbReference type="Pfam" id="PF10348"/>
    </source>
</evidence>
<evidence type="ECO:0000313" key="7">
    <source>
        <dbReference type="Proteomes" id="UP001342314"/>
    </source>
</evidence>
<feature type="transmembrane region" description="Helical" evidence="2">
    <location>
        <begin position="279"/>
        <end position="296"/>
    </location>
</feature>
<feature type="domain" description="Protein YTP1-like C-terminal" evidence="5">
    <location>
        <begin position="159"/>
        <end position="403"/>
    </location>
</feature>
<evidence type="ECO:0000313" key="6">
    <source>
        <dbReference type="EMBL" id="GJN90535.1"/>
    </source>
</evidence>
<keyword evidence="2" id="KW-1133">Transmembrane helix</keyword>
<feature type="transmembrane region" description="Helical" evidence="2">
    <location>
        <begin position="48"/>
        <end position="70"/>
    </location>
</feature>
<evidence type="ECO:0008006" key="8">
    <source>
        <dbReference type="Google" id="ProtNLM"/>
    </source>
</evidence>
<keyword evidence="2" id="KW-0472">Membrane</keyword>
<evidence type="ECO:0000259" key="5">
    <source>
        <dbReference type="Pfam" id="PF10355"/>
    </source>
</evidence>
<dbReference type="PANTHER" id="PTHR31685">
    <property type="entry name" value="INTEGRAL MEMBRANE PROTEIN (AFU_ORTHOLOGUE AFUA_6G12730)-RELATED"/>
    <property type="match status" value="1"/>
</dbReference>
<evidence type="ECO:0000256" key="2">
    <source>
        <dbReference type="SAM" id="Phobius"/>
    </source>
</evidence>
<feature type="transmembrane region" description="Helical" evidence="2">
    <location>
        <begin position="255"/>
        <end position="272"/>
    </location>
</feature>
<feature type="compositionally biased region" description="Basic and acidic residues" evidence="1">
    <location>
        <begin position="573"/>
        <end position="584"/>
    </location>
</feature>
<feature type="domain" description="DUF2427" evidence="4">
    <location>
        <begin position="37"/>
        <end position="133"/>
    </location>
</feature>
<reference evidence="6 7" key="1">
    <citation type="submission" date="2021-12" db="EMBL/GenBank/DDBJ databases">
        <title>High titer production of polyol ester of fatty acids by Rhodotorula paludigena BS15 towards product separation-free biomass refinery.</title>
        <authorList>
            <person name="Mano J."/>
            <person name="Ono H."/>
            <person name="Tanaka T."/>
            <person name="Naito K."/>
            <person name="Sushida H."/>
            <person name="Ike M."/>
            <person name="Tokuyasu K."/>
            <person name="Kitaoka M."/>
        </authorList>
    </citation>
    <scope>NUCLEOTIDE SEQUENCE [LARGE SCALE GENOMIC DNA]</scope>
    <source>
        <strain evidence="6 7">BS15</strain>
    </source>
</reference>
<dbReference type="EMBL" id="BQKY01000007">
    <property type="protein sequence ID" value="GJN90535.1"/>
    <property type="molecule type" value="Genomic_DNA"/>
</dbReference>
<organism evidence="6 7">
    <name type="scientific">Rhodotorula paludigena</name>
    <dbReference type="NCBI Taxonomy" id="86838"/>
    <lineage>
        <taxon>Eukaryota</taxon>
        <taxon>Fungi</taxon>
        <taxon>Dikarya</taxon>
        <taxon>Basidiomycota</taxon>
        <taxon>Pucciniomycotina</taxon>
        <taxon>Microbotryomycetes</taxon>
        <taxon>Sporidiobolales</taxon>
        <taxon>Sporidiobolaceae</taxon>
        <taxon>Rhodotorula</taxon>
    </lineage>
</organism>
<feature type="region of interest" description="Disordered" evidence="1">
    <location>
        <begin position="479"/>
        <end position="584"/>
    </location>
</feature>
<feature type="transmembrane region" description="Helical" evidence="2">
    <location>
        <begin position="308"/>
        <end position="328"/>
    </location>
</feature>
<dbReference type="InterPro" id="IPR018827">
    <property type="entry name" value="YTP1_C"/>
</dbReference>
<dbReference type="Pfam" id="PF10348">
    <property type="entry name" value="DUF2427"/>
    <property type="match status" value="1"/>
</dbReference>
<keyword evidence="2" id="KW-0812">Transmembrane</keyword>
<name>A0AAV5GL07_9BASI</name>
<feature type="transmembrane region" description="Helical" evidence="2">
    <location>
        <begin position="348"/>
        <end position="364"/>
    </location>
</feature>
<feature type="chain" id="PRO_5043730590" description="Integral membrane protein" evidence="3">
    <location>
        <begin position="25"/>
        <end position="584"/>
    </location>
</feature>
<evidence type="ECO:0000256" key="1">
    <source>
        <dbReference type="SAM" id="MobiDB-lite"/>
    </source>
</evidence>
<feature type="region of interest" description="Disordered" evidence="1">
    <location>
        <begin position="429"/>
        <end position="450"/>
    </location>
</feature>
<accession>A0AAV5GL07</accession>
<comment type="caution">
    <text evidence="6">The sequence shown here is derived from an EMBL/GenBank/DDBJ whole genome shotgun (WGS) entry which is preliminary data.</text>
</comment>
<keyword evidence="3" id="KW-0732">Signal</keyword>
<feature type="transmembrane region" description="Helical" evidence="2">
    <location>
        <begin position="155"/>
        <end position="173"/>
    </location>
</feature>
<keyword evidence="7" id="KW-1185">Reference proteome</keyword>
<dbReference type="Proteomes" id="UP001342314">
    <property type="component" value="Unassembled WGS sequence"/>
</dbReference>